<reference evidence="3 4" key="1">
    <citation type="submission" date="2008-06" db="EMBL/GenBank/DDBJ databases">
        <title>Complete sequence of Chloroherpeton thalassium ATCC 35110.</title>
        <authorList>
            <consortium name="US DOE Joint Genome Institute"/>
            <person name="Lucas S."/>
            <person name="Copeland A."/>
            <person name="Lapidus A."/>
            <person name="Glavina del Rio T."/>
            <person name="Dalin E."/>
            <person name="Tice H."/>
            <person name="Bruce D."/>
            <person name="Goodwin L."/>
            <person name="Pitluck S."/>
            <person name="Schmutz J."/>
            <person name="Larimer F."/>
            <person name="Land M."/>
            <person name="Hauser L."/>
            <person name="Kyrpides N."/>
            <person name="Mikhailova N."/>
            <person name="Liu Z."/>
            <person name="Li T."/>
            <person name="Zhao F."/>
            <person name="Overmann J."/>
            <person name="Bryant D.A."/>
            <person name="Richardson P."/>
        </authorList>
    </citation>
    <scope>NUCLEOTIDE SEQUENCE [LARGE SCALE GENOMIC DNA]</scope>
    <source>
        <strain evidence="4">ATCC 35110 / GB-78</strain>
    </source>
</reference>
<sequence>MKDILRKLMLVLSFVAAVGLAGCDDDDDCETCPTCETTTEEWDATLSGDLTESTTLDASKVYRVKGFVNVEPGVTLTIPAGTKLIGLKGELATLQTLRGDGTKASGQIIAEGTAASPIVFTSAAAEGYRSRGDIGGIVLNGLAKNNVEGGTRTGEGNAASGGGDDDTDNSGTLKYVRVEWGGTVISEGNEINGFSFNSVGSGTTLEHLQSHFIADDGYEWWGGTVSAKYLVSTGVDDDNFDMDNGWTGNFQFAVCIQDPNIGNSGFESSNDDDGSDNTPLTHPTGYNVTLVGAYDGSKEDDGLLLKSNMSGTFKNIIIANFADYGVYFKDDKTASNFMDAAAGDDDKLTLSNIMVYCKGTTESNNTSSIFNPTSKVGTSTVEAIEAELTANTVFGGDPEWAYAYPDDPFEGTVPDLIPTSSEVTSKAAVISAGDFFEATDYIGAFDPNGSNWMSGWTNWDRE</sequence>
<dbReference type="KEGG" id="cts:Ctha_1738"/>
<gene>
    <name evidence="3" type="ordered locus">Ctha_1738</name>
</gene>
<dbReference type="PROSITE" id="PS51257">
    <property type="entry name" value="PROKAR_LIPOPROTEIN"/>
    <property type="match status" value="1"/>
</dbReference>
<dbReference type="Proteomes" id="UP000001208">
    <property type="component" value="Chromosome"/>
</dbReference>
<keyword evidence="2" id="KW-0732">Signal</keyword>
<dbReference type="STRING" id="517418.Ctha_1738"/>
<organism evidence="3 4">
    <name type="scientific">Chloroherpeton thalassium (strain ATCC 35110 / GB-78)</name>
    <dbReference type="NCBI Taxonomy" id="517418"/>
    <lineage>
        <taxon>Bacteria</taxon>
        <taxon>Pseudomonadati</taxon>
        <taxon>Chlorobiota</taxon>
        <taxon>Chlorobiia</taxon>
        <taxon>Chlorobiales</taxon>
        <taxon>Chloroherpetonaceae</taxon>
        <taxon>Chloroherpeton</taxon>
    </lineage>
</organism>
<dbReference type="PANTHER" id="PTHR41339:SF1">
    <property type="entry name" value="SECRETED PROTEIN"/>
    <property type="match status" value="1"/>
</dbReference>
<proteinExistence type="predicted"/>
<feature type="chain" id="PRO_5002795721" description="Lipoprotein" evidence="2">
    <location>
        <begin position="22"/>
        <end position="462"/>
    </location>
</feature>
<name>B3QT96_CHLT3</name>
<feature type="region of interest" description="Disordered" evidence="1">
    <location>
        <begin position="148"/>
        <end position="171"/>
    </location>
</feature>
<dbReference type="AlphaFoldDB" id="B3QT96"/>
<evidence type="ECO:0000313" key="3">
    <source>
        <dbReference type="EMBL" id="ACF14195.1"/>
    </source>
</evidence>
<dbReference type="OrthoDB" id="1521716at2"/>
<evidence type="ECO:0000313" key="4">
    <source>
        <dbReference type="Proteomes" id="UP000001208"/>
    </source>
</evidence>
<dbReference type="EMBL" id="CP001100">
    <property type="protein sequence ID" value="ACF14195.1"/>
    <property type="molecule type" value="Genomic_DNA"/>
</dbReference>
<evidence type="ECO:0000256" key="2">
    <source>
        <dbReference type="SAM" id="SignalP"/>
    </source>
</evidence>
<feature type="signal peptide" evidence="2">
    <location>
        <begin position="1"/>
        <end position="21"/>
    </location>
</feature>
<dbReference type="eggNOG" id="COG5492">
    <property type="taxonomic scope" value="Bacteria"/>
</dbReference>
<dbReference type="HOGENOM" id="CLU_034925_0_0_10"/>
<dbReference type="RefSeq" id="WP_012500279.1">
    <property type="nucleotide sequence ID" value="NC_011026.1"/>
</dbReference>
<evidence type="ECO:0000256" key="1">
    <source>
        <dbReference type="SAM" id="MobiDB-lite"/>
    </source>
</evidence>
<evidence type="ECO:0008006" key="5">
    <source>
        <dbReference type="Google" id="ProtNLM"/>
    </source>
</evidence>
<protein>
    <recommendedName>
        <fullName evidence="5">Lipoprotein</fullName>
    </recommendedName>
</protein>
<accession>B3QT96</accession>
<keyword evidence="4" id="KW-1185">Reference proteome</keyword>
<dbReference type="PANTHER" id="PTHR41339">
    <property type="entry name" value="LIPL48"/>
    <property type="match status" value="1"/>
</dbReference>
<feature type="region of interest" description="Disordered" evidence="1">
    <location>
        <begin position="263"/>
        <end position="282"/>
    </location>
</feature>